<reference evidence="2 3" key="1">
    <citation type="submission" date="2023-06" db="EMBL/GenBank/DDBJ databases">
        <title>Cellulomonas sp. MW4 Whole genome sequence.</title>
        <authorList>
            <person name="Park S."/>
        </authorList>
    </citation>
    <scope>NUCLEOTIDE SEQUENCE [LARGE SCALE GENOMIC DNA]</scope>
    <source>
        <strain evidence="2 3">MW4</strain>
    </source>
</reference>
<name>A0ABT7SJ97_9CELL</name>
<sequence length="157" mass="17147">MRRAAFVVVAATAIGLLATPALGASGDWYSASAPLKLMSGSTLHGEAYGSFTNQDHSYAKNQTWRRDPLANGNGVFVNTGFSFEFNDTLSCPAALPCWNEQAWEQTARWSSSSWGGAYVHYPLDVDGIAAYGAFHFCEDISFHPDICTSDVKRNFTY</sequence>
<accession>A0ABT7SJ97</accession>
<feature type="signal peptide" evidence="1">
    <location>
        <begin position="1"/>
        <end position="23"/>
    </location>
</feature>
<evidence type="ECO:0000313" key="2">
    <source>
        <dbReference type="EMBL" id="MDM7856245.1"/>
    </source>
</evidence>
<keyword evidence="1" id="KW-0732">Signal</keyword>
<protein>
    <recommendedName>
        <fullName evidence="4">Secreted protein</fullName>
    </recommendedName>
</protein>
<dbReference type="EMBL" id="JAUCGQ010000002">
    <property type="protein sequence ID" value="MDM7856245.1"/>
    <property type="molecule type" value="Genomic_DNA"/>
</dbReference>
<proteinExistence type="predicted"/>
<comment type="caution">
    <text evidence="2">The sequence shown here is derived from an EMBL/GenBank/DDBJ whole genome shotgun (WGS) entry which is preliminary data.</text>
</comment>
<dbReference type="RefSeq" id="WP_289456336.1">
    <property type="nucleotide sequence ID" value="NZ_JAUCGQ010000002.1"/>
</dbReference>
<evidence type="ECO:0008006" key="4">
    <source>
        <dbReference type="Google" id="ProtNLM"/>
    </source>
</evidence>
<gene>
    <name evidence="2" type="ORF">QRT04_15005</name>
</gene>
<evidence type="ECO:0000256" key="1">
    <source>
        <dbReference type="SAM" id="SignalP"/>
    </source>
</evidence>
<evidence type="ECO:0000313" key="3">
    <source>
        <dbReference type="Proteomes" id="UP001529338"/>
    </source>
</evidence>
<dbReference type="Proteomes" id="UP001529338">
    <property type="component" value="Unassembled WGS sequence"/>
</dbReference>
<organism evidence="2 3">
    <name type="scientific">Cellulomonas alba</name>
    <dbReference type="NCBI Taxonomy" id="3053467"/>
    <lineage>
        <taxon>Bacteria</taxon>
        <taxon>Bacillati</taxon>
        <taxon>Actinomycetota</taxon>
        <taxon>Actinomycetes</taxon>
        <taxon>Micrococcales</taxon>
        <taxon>Cellulomonadaceae</taxon>
        <taxon>Cellulomonas</taxon>
    </lineage>
</organism>
<feature type="chain" id="PRO_5046279871" description="Secreted protein" evidence="1">
    <location>
        <begin position="24"/>
        <end position="157"/>
    </location>
</feature>
<keyword evidence="3" id="KW-1185">Reference proteome</keyword>